<organism evidence="1 2">
    <name type="scientific">Plantactinospora sonchi</name>
    <dbReference type="NCBI Taxonomy" id="1544735"/>
    <lineage>
        <taxon>Bacteria</taxon>
        <taxon>Bacillati</taxon>
        <taxon>Actinomycetota</taxon>
        <taxon>Actinomycetes</taxon>
        <taxon>Micromonosporales</taxon>
        <taxon>Micromonosporaceae</taxon>
        <taxon>Plantactinospora</taxon>
    </lineage>
</organism>
<proteinExistence type="predicted"/>
<dbReference type="Proteomes" id="UP001332243">
    <property type="component" value="Unassembled WGS sequence"/>
</dbReference>
<comment type="caution">
    <text evidence="1">The sequence shown here is derived from an EMBL/GenBank/DDBJ whole genome shotgun (WGS) entry which is preliminary data.</text>
</comment>
<sequence>MMLGLFAVVGCTLFGLLAGLLVFKVKTRWCATCGYPLGCLACAGRSQVSGAGHRPH</sequence>
<evidence type="ECO:0000313" key="1">
    <source>
        <dbReference type="EMBL" id="MEE6257768.1"/>
    </source>
</evidence>
<evidence type="ECO:0000313" key="2">
    <source>
        <dbReference type="Proteomes" id="UP001332243"/>
    </source>
</evidence>
<dbReference type="RefSeq" id="WP_331212882.1">
    <property type="nucleotide sequence ID" value="NZ_JAZGQK010000003.1"/>
</dbReference>
<accession>A0ABU7RMN4</accession>
<dbReference type="EMBL" id="JAZGQK010000003">
    <property type="protein sequence ID" value="MEE6257768.1"/>
    <property type="molecule type" value="Genomic_DNA"/>
</dbReference>
<reference evidence="1 2" key="1">
    <citation type="submission" date="2024-01" db="EMBL/GenBank/DDBJ databases">
        <title>Genome insights into Plantactinospora sonchi sp. nov.</title>
        <authorList>
            <person name="Wang L."/>
        </authorList>
    </citation>
    <scope>NUCLEOTIDE SEQUENCE [LARGE SCALE GENOMIC DNA]</scope>
    <source>
        <strain evidence="1 2">NEAU-QY2</strain>
    </source>
</reference>
<gene>
    <name evidence="1" type="ORF">V1633_04585</name>
</gene>
<keyword evidence="2" id="KW-1185">Reference proteome</keyword>
<name>A0ABU7RMN4_9ACTN</name>
<protein>
    <submittedName>
        <fullName evidence="1">Uncharacterized protein</fullName>
    </submittedName>
</protein>